<keyword evidence="6" id="KW-1185">Reference proteome</keyword>
<dbReference type="InterPro" id="IPR002355">
    <property type="entry name" value="Cu_oxidase_Cu_BS"/>
</dbReference>
<sequence length="156" mass="17682">MMRFDVDRTAEDDSSVPDVLRTLPPLPEPTAERTVVLRMDEDGRPNPRAYIDGKLYDPARVDARIRFGASELWTVTNANTKAPHNFHLHLVQFRIRERNGATPGPDEAGLKDTVRLLPGETVKLQATFETYQGEYVYHCHMLDHSAMGMMATMKIT</sequence>
<name>A0ABP7RFB7_9ACTN</name>
<dbReference type="InterPro" id="IPR045087">
    <property type="entry name" value="Cu-oxidase_fam"/>
</dbReference>
<dbReference type="PANTHER" id="PTHR48267:SF1">
    <property type="entry name" value="BILIRUBIN OXIDASE"/>
    <property type="match status" value="1"/>
</dbReference>
<proteinExistence type="inferred from homology"/>
<gene>
    <name evidence="5" type="ORF">GCM10022384_49860</name>
</gene>
<keyword evidence="2" id="KW-0479">Metal-binding</keyword>
<dbReference type="Proteomes" id="UP001500034">
    <property type="component" value="Unassembled WGS sequence"/>
</dbReference>
<evidence type="ECO:0000256" key="1">
    <source>
        <dbReference type="ARBA" id="ARBA00010609"/>
    </source>
</evidence>
<dbReference type="SUPFAM" id="SSF49503">
    <property type="entry name" value="Cupredoxins"/>
    <property type="match status" value="1"/>
</dbReference>
<protein>
    <recommendedName>
        <fullName evidence="4">Plastocyanin-like domain-containing protein</fullName>
    </recommendedName>
</protein>
<dbReference type="Gene3D" id="2.60.40.420">
    <property type="entry name" value="Cupredoxins - blue copper proteins"/>
    <property type="match status" value="1"/>
</dbReference>
<evidence type="ECO:0000256" key="2">
    <source>
        <dbReference type="ARBA" id="ARBA00022723"/>
    </source>
</evidence>
<organism evidence="5 6">
    <name type="scientific">Streptomyces marokkonensis</name>
    <dbReference type="NCBI Taxonomy" id="324855"/>
    <lineage>
        <taxon>Bacteria</taxon>
        <taxon>Bacillati</taxon>
        <taxon>Actinomycetota</taxon>
        <taxon>Actinomycetes</taxon>
        <taxon>Kitasatosporales</taxon>
        <taxon>Streptomycetaceae</taxon>
        <taxon>Streptomyces</taxon>
    </lineage>
</organism>
<dbReference type="InterPro" id="IPR011706">
    <property type="entry name" value="Cu-oxidase_C"/>
</dbReference>
<feature type="region of interest" description="Disordered" evidence="3">
    <location>
        <begin position="1"/>
        <end position="27"/>
    </location>
</feature>
<comment type="similarity">
    <text evidence="1">Belongs to the multicopper oxidase family.</text>
</comment>
<comment type="caution">
    <text evidence="5">The sequence shown here is derived from an EMBL/GenBank/DDBJ whole genome shotgun (WGS) entry which is preliminary data.</text>
</comment>
<dbReference type="Pfam" id="PF07731">
    <property type="entry name" value="Cu-oxidase_2"/>
    <property type="match status" value="1"/>
</dbReference>
<dbReference type="InterPro" id="IPR008972">
    <property type="entry name" value="Cupredoxin"/>
</dbReference>
<feature type="domain" description="Plastocyanin-like" evidence="4">
    <location>
        <begin position="36"/>
        <end position="154"/>
    </location>
</feature>
<evidence type="ECO:0000256" key="3">
    <source>
        <dbReference type="SAM" id="MobiDB-lite"/>
    </source>
</evidence>
<accession>A0ABP7RFB7</accession>
<dbReference type="PROSITE" id="PS00080">
    <property type="entry name" value="MULTICOPPER_OXIDASE2"/>
    <property type="match status" value="1"/>
</dbReference>
<dbReference type="EMBL" id="BAABCQ010000117">
    <property type="protein sequence ID" value="GAA3996669.1"/>
    <property type="molecule type" value="Genomic_DNA"/>
</dbReference>
<evidence type="ECO:0000259" key="4">
    <source>
        <dbReference type="Pfam" id="PF07731"/>
    </source>
</evidence>
<feature type="compositionally biased region" description="Basic and acidic residues" evidence="3">
    <location>
        <begin position="1"/>
        <end position="11"/>
    </location>
</feature>
<dbReference type="PANTHER" id="PTHR48267">
    <property type="entry name" value="CUPREDOXIN SUPERFAMILY PROTEIN"/>
    <property type="match status" value="1"/>
</dbReference>
<evidence type="ECO:0000313" key="6">
    <source>
        <dbReference type="Proteomes" id="UP001500034"/>
    </source>
</evidence>
<reference evidence="6" key="1">
    <citation type="journal article" date="2019" name="Int. J. Syst. Evol. Microbiol.">
        <title>The Global Catalogue of Microorganisms (GCM) 10K type strain sequencing project: providing services to taxonomists for standard genome sequencing and annotation.</title>
        <authorList>
            <consortium name="The Broad Institute Genomics Platform"/>
            <consortium name="The Broad Institute Genome Sequencing Center for Infectious Disease"/>
            <person name="Wu L."/>
            <person name="Ma J."/>
        </authorList>
    </citation>
    <scope>NUCLEOTIDE SEQUENCE [LARGE SCALE GENOMIC DNA]</scope>
    <source>
        <strain evidence="6">JCM 17027</strain>
    </source>
</reference>
<evidence type="ECO:0000313" key="5">
    <source>
        <dbReference type="EMBL" id="GAA3996669.1"/>
    </source>
</evidence>